<gene>
    <name evidence="11" type="ORF">DLAC_08547</name>
</gene>
<evidence type="ECO:0000256" key="7">
    <source>
        <dbReference type="ARBA" id="ARBA00023242"/>
    </source>
</evidence>
<dbReference type="InterPro" id="IPR051376">
    <property type="entry name" value="CWC25_splicing_factor"/>
</dbReference>
<feature type="compositionally biased region" description="Basic and acidic residues" evidence="9">
    <location>
        <begin position="170"/>
        <end position="185"/>
    </location>
</feature>
<dbReference type="Pfam" id="PF10197">
    <property type="entry name" value="Cir_N"/>
    <property type="match status" value="1"/>
</dbReference>
<keyword evidence="6" id="KW-0508">mRNA splicing</keyword>
<evidence type="ECO:0000256" key="9">
    <source>
        <dbReference type="SAM" id="MobiDB-lite"/>
    </source>
</evidence>
<dbReference type="GO" id="GO:0000398">
    <property type="term" value="P:mRNA splicing, via spliceosome"/>
    <property type="evidence" value="ECO:0007669"/>
    <property type="project" value="TreeGrafter"/>
</dbReference>
<evidence type="ECO:0000313" key="11">
    <source>
        <dbReference type="EMBL" id="KYQ89977.1"/>
    </source>
</evidence>
<evidence type="ECO:0000256" key="6">
    <source>
        <dbReference type="ARBA" id="ARBA00023187"/>
    </source>
</evidence>
<dbReference type="OrthoDB" id="21123at2759"/>
<keyword evidence="5 8" id="KW-0175">Coiled coil</keyword>
<feature type="coiled-coil region" evidence="8">
    <location>
        <begin position="24"/>
        <end position="64"/>
    </location>
</feature>
<evidence type="ECO:0000256" key="5">
    <source>
        <dbReference type="ARBA" id="ARBA00023054"/>
    </source>
</evidence>
<accession>A0A151Z7R2</accession>
<evidence type="ECO:0000313" key="12">
    <source>
        <dbReference type="Proteomes" id="UP000076078"/>
    </source>
</evidence>
<feature type="region of interest" description="Disordered" evidence="9">
    <location>
        <begin position="97"/>
        <end position="393"/>
    </location>
</feature>
<dbReference type="Pfam" id="PF12542">
    <property type="entry name" value="CWC25"/>
    <property type="match status" value="1"/>
</dbReference>
<evidence type="ECO:0000256" key="8">
    <source>
        <dbReference type="SAM" id="Coils"/>
    </source>
</evidence>
<dbReference type="PANTHER" id="PTHR16196">
    <property type="entry name" value="CELL CYCLE CONTROL PROTEIN CWF25"/>
    <property type="match status" value="1"/>
</dbReference>
<keyword evidence="7" id="KW-0539">Nucleus</keyword>
<dbReference type="Proteomes" id="UP000076078">
    <property type="component" value="Unassembled WGS sequence"/>
</dbReference>
<comment type="caution">
    <text evidence="11">The sequence shown here is derived from an EMBL/GenBank/DDBJ whole genome shotgun (WGS) entry which is preliminary data.</text>
</comment>
<protein>
    <recommendedName>
        <fullName evidence="10">CBF1-interacting co-repressor CIR N-terminal domain-containing protein</fullName>
    </recommendedName>
</protein>
<keyword evidence="4" id="KW-0747">Spliceosome</keyword>
<evidence type="ECO:0000256" key="4">
    <source>
        <dbReference type="ARBA" id="ARBA00022728"/>
    </source>
</evidence>
<keyword evidence="12" id="KW-1185">Reference proteome</keyword>
<dbReference type="GO" id="GO:0005684">
    <property type="term" value="C:U2-type spliceosomal complex"/>
    <property type="evidence" value="ECO:0007669"/>
    <property type="project" value="TreeGrafter"/>
</dbReference>
<dbReference type="PANTHER" id="PTHR16196:SF0">
    <property type="entry name" value="PRE-MRNA-SPLICING FACTOR CWC25 HOMOLOG"/>
    <property type="match status" value="1"/>
</dbReference>
<reference evidence="11 12" key="1">
    <citation type="submission" date="2015-12" db="EMBL/GenBank/DDBJ databases">
        <title>Dictyostelia acquired genes for synthesis and detection of signals that induce cell-type specialization by lateral gene transfer from prokaryotes.</title>
        <authorList>
            <person name="Gloeckner G."/>
            <person name="Schaap P."/>
        </authorList>
    </citation>
    <scope>NUCLEOTIDE SEQUENCE [LARGE SCALE GENOMIC DNA]</scope>
    <source>
        <strain evidence="11 12">TK</strain>
    </source>
</reference>
<evidence type="ECO:0000256" key="1">
    <source>
        <dbReference type="ARBA" id="ARBA00004123"/>
    </source>
</evidence>
<evidence type="ECO:0000259" key="10">
    <source>
        <dbReference type="SMART" id="SM01083"/>
    </source>
</evidence>
<feature type="compositionally biased region" description="Basic and acidic residues" evidence="9">
    <location>
        <begin position="195"/>
        <end position="379"/>
    </location>
</feature>
<dbReference type="SMART" id="SM01083">
    <property type="entry name" value="Cir_N"/>
    <property type="match status" value="1"/>
</dbReference>
<dbReference type="InterPro" id="IPR022209">
    <property type="entry name" value="CWC25"/>
</dbReference>
<dbReference type="AlphaFoldDB" id="A0A151Z7R2"/>
<proteinExistence type="inferred from homology"/>
<dbReference type="OMA" id="SWHPHTM"/>
<evidence type="ECO:0000256" key="2">
    <source>
        <dbReference type="ARBA" id="ARBA00006695"/>
    </source>
</evidence>
<name>A0A151Z7R2_TIELA</name>
<organism evidence="11 12">
    <name type="scientific">Tieghemostelium lacteum</name>
    <name type="common">Slime mold</name>
    <name type="synonym">Dictyostelium lacteum</name>
    <dbReference type="NCBI Taxonomy" id="361077"/>
    <lineage>
        <taxon>Eukaryota</taxon>
        <taxon>Amoebozoa</taxon>
        <taxon>Evosea</taxon>
        <taxon>Eumycetozoa</taxon>
        <taxon>Dictyostelia</taxon>
        <taxon>Dictyosteliales</taxon>
        <taxon>Raperosteliaceae</taxon>
        <taxon>Tieghemostelium</taxon>
    </lineage>
</organism>
<sequence length="428" mass="52122">MSKSSSFLSKKSWHVTTIKNQKRVWELEQEKEAEQKKVEQWKREKEEQDEIRNLKNLAQGSKSERLDWMYEGGYSSLTKEEKKIETVDDYLNATGKKLEDLKGNDQNINKSLPGALFNNGNNNQSSSNSVQDQKTRLREDPLQMILQKQKESIERAKSSKSIQSKLSSSSKDKDKDKDKTEEKILKKLKKKEKKEKKEKEKEMKKEKKDNSDQKDLYVESKRDLSPKNSHRDDRNGRDYDRDDRRDDYRDRSYRRDDNYRYRDDRNRRDYRDDRRDDYYRDKDHYQHHRDDRRDDYYRDRDHYQYNRDTTRVDKSDDFYRDRDHYDRRTPDKKRYRDDDIKEKDTLEKQLESMKNAAKDVESDRLKRIKMDSEREEKDQSQSPKSLENRLGSKNFLDTINKDVYSDNVSLEDRVKRNKFYLESSKRDD</sequence>
<feature type="domain" description="CBF1-interacting co-repressor CIR N-terminal" evidence="10">
    <location>
        <begin position="12"/>
        <end position="48"/>
    </location>
</feature>
<evidence type="ECO:0000256" key="3">
    <source>
        <dbReference type="ARBA" id="ARBA00022664"/>
    </source>
</evidence>
<comment type="subcellular location">
    <subcellularLocation>
        <location evidence="1">Nucleus</location>
    </subcellularLocation>
</comment>
<dbReference type="STRING" id="361077.A0A151Z7R2"/>
<feature type="compositionally biased region" description="Basic and acidic residues" evidence="9">
    <location>
        <begin position="148"/>
        <end position="157"/>
    </location>
</feature>
<comment type="similarity">
    <text evidence="2">Belongs to the CWC25 family.</text>
</comment>
<dbReference type="EMBL" id="LODT01000037">
    <property type="protein sequence ID" value="KYQ89977.1"/>
    <property type="molecule type" value="Genomic_DNA"/>
</dbReference>
<feature type="compositionally biased region" description="Low complexity" evidence="9">
    <location>
        <begin position="118"/>
        <end position="129"/>
    </location>
</feature>
<feature type="compositionally biased region" description="Low complexity" evidence="9">
    <location>
        <begin position="159"/>
        <end position="169"/>
    </location>
</feature>
<keyword evidence="3" id="KW-0507">mRNA processing</keyword>
<dbReference type="InterPro" id="IPR019339">
    <property type="entry name" value="CIR_N_dom"/>
</dbReference>
<dbReference type="InParanoid" id="A0A151Z7R2"/>